<keyword evidence="1" id="KW-0378">Hydrolase</keyword>
<dbReference type="GO" id="GO:0047499">
    <property type="term" value="F:calcium-independent phospholipase A2 activity"/>
    <property type="evidence" value="ECO:0007669"/>
    <property type="project" value="TreeGrafter"/>
</dbReference>
<proteinExistence type="predicted"/>
<feature type="region of interest" description="Disordered" evidence="3">
    <location>
        <begin position="232"/>
        <end position="265"/>
    </location>
</feature>
<reference evidence="4" key="1">
    <citation type="journal article" date="2020" name="Stud. Mycol.">
        <title>101 Dothideomycetes genomes: a test case for predicting lifestyles and emergence of pathogens.</title>
        <authorList>
            <person name="Haridas S."/>
            <person name="Albert R."/>
            <person name="Binder M."/>
            <person name="Bloem J."/>
            <person name="Labutti K."/>
            <person name="Salamov A."/>
            <person name="Andreopoulos B."/>
            <person name="Baker S."/>
            <person name="Barry K."/>
            <person name="Bills G."/>
            <person name="Bluhm B."/>
            <person name="Cannon C."/>
            <person name="Castanera R."/>
            <person name="Culley D."/>
            <person name="Daum C."/>
            <person name="Ezra D."/>
            <person name="Gonzalez J."/>
            <person name="Henrissat B."/>
            <person name="Kuo A."/>
            <person name="Liang C."/>
            <person name="Lipzen A."/>
            <person name="Lutzoni F."/>
            <person name="Magnuson J."/>
            <person name="Mondo S."/>
            <person name="Nolan M."/>
            <person name="Ohm R."/>
            <person name="Pangilinan J."/>
            <person name="Park H.-J."/>
            <person name="Ramirez L."/>
            <person name="Alfaro M."/>
            <person name="Sun H."/>
            <person name="Tritt A."/>
            <person name="Yoshinaga Y."/>
            <person name="Zwiers L.-H."/>
            <person name="Turgeon B."/>
            <person name="Goodwin S."/>
            <person name="Spatafora J."/>
            <person name="Crous P."/>
            <person name="Grigoriev I."/>
        </authorList>
    </citation>
    <scope>NUCLEOTIDE SEQUENCE</scope>
    <source>
        <strain evidence="4">CBS 122368</strain>
    </source>
</reference>
<accession>A0A6A6IHI4</accession>
<dbReference type="OrthoDB" id="3784000at2759"/>
<organism evidence="4 5">
    <name type="scientific">Trematosphaeria pertusa</name>
    <dbReference type="NCBI Taxonomy" id="390896"/>
    <lineage>
        <taxon>Eukaryota</taxon>
        <taxon>Fungi</taxon>
        <taxon>Dikarya</taxon>
        <taxon>Ascomycota</taxon>
        <taxon>Pezizomycotina</taxon>
        <taxon>Dothideomycetes</taxon>
        <taxon>Pleosporomycetidae</taxon>
        <taxon>Pleosporales</taxon>
        <taxon>Massarineae</taxon>
        <taxon>Trematosphaeriaceae</taxon>
        <taxon>Trematosphaeria</taxon>
    </lineage>
</organism>
<dbReference type="PANTHER" id="PTHR24185">
    <property type="entry name" value="CALCIUM-INDEPENDENT PHOSPHOLIPASE A2-GAMMA"/>
    <property type="match status" value="1"/>
</dbReference>
<dbReference type="EMBL" id="ML987194">
    <property type="protein sequence ID" value="KAF2249627.1"/>
    <property type="molecule type" value="Genomic_DNA"/>
</dbReference>
<dbReference type="GO" id="GO:0016020">
    <property type="term" value="C:membrane"/>
    <property type="evidence" value="ECO:0007669"/>
    <property type="project" value="TreeGrafter"/>
</dbReference>
<evidence type="ECO:0000313" key="4">
    <source>
        <dbReference type="EMBL" id="KAF2249627.1"/>
    </source>
</evidence>
<dbReference type="InterPro" id="IPR016035">
    <property type="entry name" value="Acyl_Trfase/lysoPLipase"/>
</dbReference>
<dbReference type="SUPFAM" id="SSF52151">
    <property type="entry name" value="FabD/lysophospholipase-like"/>
    <property type="match status" value="1"/>
</dbReference>
<keyword evidence="5" id="KW-1185">Reference proteome</keyword>
<dbReference type="AlphaFoldDB" id="A0A6A6IHI4"/>
<evidence type="ECO:0000313" key="5">
    <source>
        <dbReference type="Proteomes" id="UP000800094"/>
    </source>
</evidence>
<dbReference type="PANTHER" id="PTHR24185:SF1">
    <property type="entry name" value="CALCIUM-INDEPENDENT PHOSPHOLIPASE A2-GAMMA"/>
    <property type="match status" value="1"/>
</dbReference>
<evidence type="ECO:0000256" key="1">
    <source>
        <dbReference type="ARBA" id="ARBA00022801"/>
    </source>
</evidence>
<keyword evidence="2" id="KW-0443">Lipid metabolism</keyword>
<gene>
    <name evidence="4" type="ORF">BU26DRAFT_518222</name>
</gene>
<dbReference type="RefSeq" id="XP_033684631.1">
    <property type="nucleotide sequence ID" value="XM_033828762.1"/>
</dbReference>
<name>A0A6A6IHI4_9PLEO</name>
<evidence type="ECO:0000256" key="3">
    <source>
        <dbReference type="SAM" id="MobiDB-lite"/>
    </source>
</evidence>
<sequence length="541" mass="60925">MSTDIAYQPSLSPSLRNEDSFGRSSIASLPTRQYDSLAAIARPEVHAPTFAPTWRRTLSNLSRRKGGVRFRDEVEVREAEPGLREERSHTSTPWDGTLLLTLDGEGIRGLSTLVVLELLMEAIEVEEKRLDPDSRCSADSPRLGKSDRASVAKWGYLPSHYFDFIGGTSTGGLLAIMLGRLRMDVKACWKWLEQLNAEPESKNPFVSLIPFPKPKKAWSKARYDATFDQILSERSQTPRSPPASPTNSRALQHPDTAGAKGSSEKAYFKSSSSRCKTIAIALRIDGSFARPYVFRSYSTKPQLSLRRTPTSMSLKNSLSVENVAKAIMAPPSKPFEIDEDGYVDASTYARNPTVEIFHEVERFERSEAIRPFGVGTILSIGVESKNHNKARDPLIKALARTTEKVDERIHLLMGGVDDRYCRIKVPALFNDKAQGTKPLVELRKDSKETIHELKETRERIGQMARDLVRRRKERAITPAWESFALGVTYTCSKPGCTDKKFEDRQSLLRHWIRKHGYDYPDPSTIDEVEAELDDSQKFDES</sequence>
<evidence type="ECO:0000256" key="2">
    <source>
        <dbReference type="ARBA" id="ARBA00022963"/>
    </source>
</evidence>
<dbReference type="GO" id="GO:0019369">
    <property type="term" value="P:arachidonate metabolic process"/>
    <property type="evidence" value="ECO:0007669"/>
    <property type="project" value="TreeGrafter"/>
</dbReference>
<dbReference type="Gene3D" id="3.40.1090.10">
    <property type="entry name" value="Cytosolic phospholipase A2 catalytic domain"/>
    <property type="match status" value="1"/>
</dbReference>
<dbReference type="Proteomes" id="UP000800094">
    <property type="component" value="Unassembled WGS sequence"/>
</dbReference>
<protein>
    <submittedName>
        <fullName evidence="4">Uncharacterized protein</fullName>
    </submittedName>
</protein>
<keyword evidence="2" id="KW-0442">Lipid degradation</keyword>
<dbReference type="GeneID" id="54582092"/>
<dbReference type="GO" id="GO:0016042">
    <property type="term" value="P:lipid catabolic process"/>
    <property type="evidence" value="ECO:0007669"/>
    <property type="project" value="UniProtKB-KW"/>
</dbReference>